<accession>A0A9D4MHQ8</accession>
<comment type="caution">
    <text evidence="1">The sequence shown here is derived from an EMBL/GenBank/DDBJ whole genome shotgun (WGS) entry which is preliminary data.</text>
</comment>
<evidence type="ECO:0000313" key="1">
    <source>
        <dbReference type="EMBL" id="KAH3876370.1"/>
    </source>
</evidence>
<gene>
    <name evidence="1" type="ORF">DPMN_000210</name>
</gene>
<organism evidence="1 2">
    <name type="scientific">Dreissena polymorpha</name>
    <name type="common">Zebra mussel</name>
    <name type="synonym">Mytilus polymorpha</name>
    <dbReference type="NCBI Taxonomy" id="45954"/>
    <lineage>
        <taxon>Eukaryota</taxon>
        <taxon>Metazoa</taxon>
        <taxon>Spiralia</taxon>
        <taxon>Lophotrochozoa</taxon>
        <taxon>Mollusca</taxon>
        <taxon>Bivalvia</taxon>
        <taxon>Autobranchia</taxon>
        <taxon>Heteroconchia</taxon>
        <taxon>Euheterodonta</taxon>
        <taxon>Imparidentia</taxon>
        <taxon>Neoheterodontei</taxon>
        <taxon>Myida</taxon>
        <taxon>Dreissenoidea</taxon>
        <taxon>Dreissenidae</taxon>
        <taxon>Dreissena</taxon>
    </lineage>
</organism>
<proteinExistence type="predicted"/>
<protein>
    <submittedName>
        <fullName evidence="1">Uncharacterized protein</fullName>
    </submittedName>
</protein>
<evidence type="ECO:0000313" key="2">
    <source>
        <dbReference type="Proteomes" id="UP000828390"/>
    </source>
</evidence>
<reference evidence="1" key="2">
    <citation type="submission" date="2020-11" db="EMBL/GenBank/DDBJ databases">
        <authorList>
            <person name="McCartney M.A."/>
            <person name="Auch B."/>
            <person name="Kono T."/>
            <person name="Mallez S."/>
            <person name="Becker A."/>
            <person name="Gohl D.M."/>
            <person name="Silverstein K.A.T."/>
            <person name="Koren S."/>
            <person name="Bechman K.B."/>
            <person name="Herman A."/>
            <person name="Abrahante J.E."/>
            <person name="Garbe J."/>
        </authorList>
    </citation>
    <scope>NUCLEOTIDE SEQUENCE</scope>
    <source>
        <strain evidence="1">Duluth1</strain>
        <tissue evidence="1">Whole animal</tissue>
    </source>
</reference>
<reference evidence="1" key="1">
    <citation type="journal article" date="2019" name="bioRxiv">
        <title>The Genome of the Zebra Mussel, Dreissena polymorpha: A Resource for Invasive Species Research.</title>
        <authorList>
            <person name="McCartney M.A."/>
            <person name="Auch B."/>
            <person name="Kono T."/>
            <person name="Mallez S."/>
            <person name="Zhang Y."/>
            <person name="Obille A."/>
            <person name="Becker A."/>
            <person name="Abrahante J.E."/>
            <person name="Garbe J."/>
            <person name="Badalamenti J.P."/>
            <person name="Herman A."/>
            <person name="Mangelson H."/>
            <person name="Liachko I."/>
            <person name="Sullivan S."/>
            <person name="Sone E.D."/>
            <person name="Koren S."/>
            <person name="Silverstein K.A.T."/>
            <person name="Beckman K.B."/>
            <person name="Gohl D.M."/>
        </authorList>
    </citation>
    <scope>NUCLEOTIDE SEQUENCE</scope>
    <source>
        <strain evidence="1">Duluth1</strain>
        <tissue evidence="1">Whole animal</tissue>
    </source>
</reference>
<dbReference type="EMBL" id="JAIWYP010000001">
    <property type="protein sequence ID" value="KAH3876370.1"/>
    <property type="molecule type" value="Genomic_DNA"/>
</dbReference>
<keyword evidence="2" id="KW-1185">Reference proteome</keyword>
<sequence>MKLHRYIDHDSQMTPIDFEVTSLKSHTFLMSKQKYGGQIVKIVLSLLVPFLTILSEPAPLKTVTYWTNVSKLYLVGKTTK</sequence>
<dbReference type="Proteomes" id="UP000828390">
    <property type="component" value="Unassembled WGS sequence"/>
</dbReference>
<name>A0A9D4MHQ8_DREPO</name>
<dbReference type="AlphaFoldDB" id="A0A9D4MHQ8"/>